<accession>A0A1I0RDN9</accession>
<dbReference type="AlphaFoldDB" id="A0A1I0RDN9"/>
<dbReference type="PANTHER" id="PTHR34980:SF2">
    <property type="entry name" value="INNER MEMBRANE PROTEIN YHAH-RELATED"/>
    <property type="match status" value="1"/>
</dbReference>
<evidence type="ECO:0000313" key="3">
    <source>
        <dbReference type="Proteomes" id="UP000199167"/>
    </source>
</evidence>
<organism evidence="2 3">
    <name type="scientific">Cognatiyoonia koreensis</name>
    <dbReference type="NCBI Taxonomy" id="364200"/>
    <lineage>
        <taxon>Bacteria</taxon>
        <taxon>Pseudomonadati</taxon>
        <taxon>Pseudomonadota</taxon>
        <taxon>Alphaproteobacteria</taxon>
        <taxon>Rhodobacterales</taxon>
        <taxon>Paracoccaceae</taxon>
        <taxon>Cognatiyoonia</taxon>
    </lineage>
</organism>
<gene>
    <name evidence="2" type="ORF">SAMN04488515_2532</name>
</gene>
<evidence type="ECO:0000256" key="1">
    <source>
        <dbReference type="SAM" id="Phobius"/>
    </source>
</evidence>
<dbReference type="PANTHER" id="PTHR34980">
    <property type="entry name" value="INNER MEMBRANE PROTEIN-RELATED-RELATED"/>
    <property type="match status" value="1"/>
</dbReference>
<keyword evidence="3" id="KW-1185">Reference proteome</keyword>
<protein>
    <submittedName>
        <fullName evidence="2">Uncharacterized membrane protein YhaH, DUF805 family</fullName>
    </submittedName>
</protein>
<proteinExistence type="predicted"/>
<keyword evidence="1" id="KW-0812">Transmembrane</keyword>
<sequence length="188" mass="21206">MGPFKALDSVFSQYATFKGRAPRSEYWWYVLMHLLILICAIIGDLYLLDPYATPSLNPFAYFTGFWLIVTFIPGLAVTVRRLHDAGYSGLWYLLNFVPFGWIVVLIMTIIPSEPGANAYGQPPFGGGGSTYGSRGLDDPHMVLNPVKSDPYAPYAALERARQPKSPEMIEAQRQEVSDYFRQRVLKKT</sequence>
<dbReference type="RefSeq" id="WP_165611840.1">
    <property type="nucleotide sequence ID" value="NZ_FOIZ01000002.1"/>
</dbReference>
<evidence type="ECO:0000313" key="2">
    <source>
        <dbReference type="EMBL" id="SEW38943.1"/>
    </source>
</evidence>
<dbReference type="InterPro" id="IPR008523">
    <property type="entry name" value="DUF805"/>
</dbReference>
<feature type="transmembrane region" description="Helical" evidence="1">
    <location>
        <begin position="90"/>
        <end position="110"/>
    </location>
</feature>
<dbReference type="EMBL" id="FOIZ01000002">
    <property type="protein sequence ID" value="SEW38943.1"/>
    <property type="molecule type" value="Genomic_DNA"/>
</dbReference>
<feature type="transmembrane region" description="Helical" evidence="1">
    <location>
        <begin position="26"/>
        <end position="47"/>
    </location>
</feature>
<dbReference type="GO" id="GO:0005886">
    <property type="term" value="C:plasma membrane"/>
    <property type="evidence" value="ECO:0007669"/>
    <property type="project" value="TreeGrafter"/>
</dbReference>
<feature type="transmembrane region" description="Helical" evidence="1">
    <location>
        <begin position="59"/>
        <end position="78"/>
    </location>
</feature>
<dbReference type="STRING" id="364200.SAMN04488515_2532"/>
<keyword evidence="1" id="KW-0472">Membrane</keyword>
<dbReference type="Pfam" id="PF05656">
    <property type="entry name" value="DUF805"/>
    <property type="match status" value="1"/>
</dbReference>
<reference evidence="2 3" key="1">
    <citation type="submission" date="2016-10" db="EMBL/GenBank/DDBJ databases">
        <authorList>
            <person name="de Groot N.N."/>
        </authorList>
    </citation>
    <scope>NUCLEOTIDE SEQUENCE [LARGE SCALE GENOMIC DNA]</scope>
    <source>
        <strain evidence="2 3">DSM 17925</strain>
    </source>
</reference>
<keyword evidence="1" id="KW-1133">Transmembrane helix</keyword>
<dbReference type="Proteomes" id="UP000199167">
    <property type="component" value="Unassembled WGS sequence"/>
</dbReference>
<name>A0A1I0RDN9_9RHOB</name>